<reference evidence="7" key="1">
    <citation type="submission" date="2023-01" db="EMBL/GenBank/DDBJ databases">
        <title>Genome assembly of the deep-sea coral Lophelia pertusa.</title>
        <authorList>
            <person name="Herrera S."/>
            <person name="Cordes E."/>
        </authorList>
    </citation>
    <scope>NUCLEOTIDE SEQUENCE</scope>
    <source>
        <strain evidence="7">USNM1676648</strain>
        <tissue evidence="7">Polyp</tissue>
    </source>
</reference>
<feature type="transmembrane region" description="Helical" evidence="5">
    <location>
        <begin position="290"/>
        <end position="309"/>
    </location>
</feature>
<evidence type="ECO:0000256" key="4">
    <source>
        <dbReference type="ARBA" id="ARBA00023136"/>
    </source>
</evidence>
<sequence length="398" mass="45311">MANRFRQFRQLLWKNFLLQKRRPIGTAFEIGIPIVVMGILILIPLADNDRSQDEKICFSLFTEKTLGEIIVPHGEIHQFKKLPLAFYPATKTVAELMARVENITGVSTVNRSIATGKQWSSAASMAVEISANENTYVGAIEFYIGEESKLPKQVRYAIHLSGYWSTDAAYPSYPSPGPRRWSAYEYGFLPLQYAVDMAIIQNHDPINSEHLIPVKMKQFPYPGYTKRKFDWVMLLISIMMPLLVTLGLMYSSMTIIKELVMEKQNRLKESMKMMGLANWIHWSAWFTKNLLFLLITGIVMVIVLKVLVFTHSDGSVIFVFFLLYLIATILFCFCVSVFFSRPVLGMLFGALIWIATLVPYFVIFDDDKYRSLTRSQKAGACLLPNTCLGIAGKTVYPV</sequence>
<dbReference type="AlphaFoldDB" id="A0A9W9Z1Z8"/>
<accession>A0A9W9Z1Z8</accession>
<keyword evidence="4 5" id="KW-0472">Membrane</keyword>
<dbReference type="EMBL" id="MU826834">
    <property type="protein sequence ID" value="KAJ7372889.1"/>
    <property type="molecule type" value="Genomic_DNA"/>
</dbReference>
<evidence type="ECO:0000256" key="2">
    <source>
        <dbReference type="ARBA" id="ARBA00022692"/>
    </source>
</evidence>
<dbReference type="Pfam" id="PF12698">
    <property type="entry name" value="ABC2_membrane_3"/>
    <property type="match status" value="1"/>
</dbReference>
<comment type="subcellular location">
    <subcellularLocation>
        <location evidence="1">Membrane</location>
        <topology evidence="1">Multi-pass membrane protein</topology>
    </subcellularLocation>
</comment>
<dbReference type="GO" id="GO:0005319">
    <property type="term" value="F:lipid transporter activity"/>
    <property type="evidence" value="ECO:0007669"/>
    <property type="project" value="TreeGrafter"/>
</dbReference>
<organism evidence="7 8">
    <name type="scientific">Desmophyllum pertusum</name>
    <dbReference type="NCBI Taxonomy" id="174260"/>
    <lineage>
        <taxon>Eukaryota</taxon>
        <taxon>Metazoa</taxon>
        <taxon>Cnidaria</taxon>
        <taxon>Anthozoa</taxon>
        <taxon>Hexacorallia</taxon>
        <taxon>Scleractinia</taxon>
        <taxon>Caryophylliina</taxon>
        <taxon>Caryophylliidae</taxon>
        <taxon>Desmophyllum</taxon>
    </lineage>
</organism>
<evidence type="ECO:0000256" key="3">
    <source>
        <dbReference type="ARBA" id="ARBA00022989"/>
    </source>
</evidence>
<protein>
    <recommendedName>
        <fullName evidence="6">ABC-2 type transporter transmembrane domain-containing protein</fullName>
    </recommendedName>
</protein>
<dbReference type="OrthoDB" id="6512918at2759"/>
<name>A0A9W9Z1Z8_9CNID</name>
<evidence type="ECO:0000256" key="5">
    <source>
        <dbReference type="SAM" id="Phobius"/>
    </source>
</evidence>
<feature type="transmembrane region" description="Helical" evidence="5">
    <location>
        <begin position="24"/>
        <end position="46"/>
    </location>
</feature>
<dbReference type="InterPro" id="IPR013525">
    <property type="entry name" value="ABC2_TM"/>
</dbReference>
<dbReference type="PANTHER" id="PTHR19229:SF268">
    <property type="entry name" value="ABC TRANSPORTER DOMAIN-CONTAINING PROTEIN"/>
    <property type="match status" value="1"/>
</dbReference>
<evidence type="ECO:0000256" key="1">
    <source>
        <dbReference type="ARBA" id="ARBA00004141"/>
    </source>
</evidence>
<dbReference type="Proteomes" id="UP001163046">
    <property type="component" value="Unassembled WGS sequence"/>
</dbReference>
<dbReference type="GO" id="GO:0140359">
    <property type="term" value="F:ABC-type transporter activity"/>
    <property type="evidence" value="ECO:0007669"/>
    <property type="project" value="InterPro"/>
</dbReference>
<feature type="domain" description="ABC-2 type transporter transmembrane" evidence="6">
    <location>
        <begin position="29"/>
        <end position="364"/>
    </location>
</feature>
<evidence type="ECO:0000313" key="7">
    <source>
        <dbReference type="EMBL" id="KAJ7372889.1"/>
    </source>
</evidence>
<dbReference type="InterPro" id="IPR026082">
    <property type="entry name" value="ABCA"/>
</dbReference>
<feature type="transmembrane region" description="Helical" evidence="5">
    <location>
        <begin position="231"/>
        <end position="251"/>
    </location>
</feature>
<keyword evidence="2 5" id="KW-0812">Transmembrane</keyword>
<feature type="transmembrane region" description="Helical" evidence="5">
    <location>
        <begin position="316"/>
        <end position="339"/>
    </location>
</feature>
<proteinExistence type="predicted"/>
<feature type="transmembrane region" description="Helical" evidence="5">
    <location>
        <begin position="345"/>
        <end position="364"/>
    </location>
</feature>
<comment type="caution">
    <text evidence="7">The sequence shown here is derived from an EMBL/GenBank/DDBJ whole genome shotgun (WGS) entry which is preliminary data.</text>
</comment>
<evidence type="ECO:0000259" key="6">
    <source>
        <dbReference type="Pfam" id="PF12698"/>
    </source>
</evidence>
<dbReference type="GO" id="GO:0016020">
    <property type="term" value="C:membrane"/>
    <property type="evidence" value="ECO:0007669"/>
    <property type="project" value="UniProtKB-SubCell"/>
</dbReference>
<dbReference type="PANTHER" id="PTHR19229">
    <property type="entry name" value="ATP-BINDING CASSETTE TRANSPORTER SUBFAMILY A ABCA"/>
    <property type="match status" value="1"/>
</dbReference>
<keyword evidence="8" id="KW-1185">Reference proteome</keyword>
<keyword evidence="3 5" id="KW-1133">Transmembrane helix</keyword>
<gene>
    <name evidence="7" type="ORF">OS493_016818</name>
</gene>
<evidence type="ECO:0000313" key="8">
    <source>
        <dbReference type="Proteomes" id="UP001163046"/>
    </source>
</evidence>